<dbReference type="AlphaFoldDB" id="A0A0G4FGB3"/>
<dbReference type="Proteomes" id="UP000041254">
    <property type="component" value="Unassembled WGS sequence"/>
</dbReference>
<feature type="region of interest" description="Disordered" evidence="1">
    <location>
        <begin position="1"/>
        <end position="20"/>
    </location>
</feature>
<name>A0A0G4FGB3_VITBC</name>
<dbReference type="InParanoid" id="A0A0G4FGB3"/>
<evidence type="ECO:0000313" key="3">
    <source>
        <dbReference type="Proteomes" id="UP000041254"/>
    </source>
</evidence>
<evidence type="ECO:0000256" key="1">
    <source>
        <dbReference type="SAM" id="MobiDB-lite"/>
    </source>
</evidence>
<dbReference type="VEuPathDB" id="CryptoDB:Vbra_5824"/>
<reference evidence="2 3" key="1">
    <citation type="submission" date="2014-11" db="EMBL/GenBank/DDBJ databases">
        <authorList>
            <person name="Zhu J."/>
            <person name="Qi W."/>
            <person name="Song R."/>
        </authorList>
    </citation>
    <scope>NUCLEOTIDE SEQUENCE [LARGE SCALE GENOMIC DNA]</scope>
</reference>
<dbReference type="PhylomeDB" id="A0A0G4FGB3"/>
<evidence type="ECO:0000313" key="2">
    <source>
        <dbReference type="EMBL" id="CEM12207.1"/>
    </source>
</evidence>
<protein>
    <submittedName>
        <fullName evidence="2">Uncharacterized protein</fullName>
    </submittedName>
</protein>
<sequence length="260" mass="29084">MLAALRQAEQTAQQRHEEHLQREIADVERAIEQTKNESVDVNSIALPRGLHRANTHQDGSGWVAQHAGCQRYFGNDLNDGERRALLAALKCRKRHLQGHGCPKCNDGGRGWEEFQKQENQRLKVKRIDRFIKEVEAGREVTLPNGIGVHRPTYSKTTWRMSHKAPGRPQCRIPFTYGTVDYPTSMDALLAALQCKRQHLVDGQCVECAQPADMHDTEEAEEAGPQLTGRDGRQLAAINAALGVIKNGEVPPLKGTEIFPF</sequence>
<dbReference type="EMBL" id="CDMY01000435">
    <property type="protein sequence ID" value="CEM12207.1"/>
    <property type="molecule type" value="Genomic_DNA"/>
</dbReference>
<proteinExistence type="predicted"/>
<keyword evidence="3" id="KW-1185">Reference proteome</keyword>
<organism evidence="2 3">
    <name type="scientific">Vitrella brassicaformis (strain CCMP3155)</name>
    <dbReference type="NCBI Taxonomy" id="1169540"/>
    <lineage>
        <taxon>Eukaryota</taxon>
        <taxon>Sar</taxon>
        <taxon>Alveolata</taxon>
        <taxon>Colpodellida</taxon>
        <taxon>Vitrellaceae</taxon>
        <taxon>Vitrella</taxon>
    </lineage>
</organism>
<accession>A0A0G4FGB3</accession>
<gene>
    <name evidence="2" type="ORF">Vbra_5824</name>
</gene>